<feature type="region of interest" description="Disordered" evidence="1">
    <location>
        <begin position="132"/>
        <end position="155"/>
    </location>
</feature>
<evidence type="ECO:0000256" key="1">
    <source>
        <dbReference type="SAM" id="MobiDB-lite"/>
    </source>
</evidence>
<keyword evidence="3" id="KW-1185">Reference proteome</keyword>
<dbReference type="InParanoid" id="F1Z421"/>
<proteinExistence type="predicted"/>
<evidence type="ECO:0000313" key="3">
    <source>
        <dbReference type="Proteomes" id="UP000004728"/>
    </source>
</evidence>
<evidence type="ECO:0000313" key="2">
    <source>
        <dbReference type="EMBL" id="EGD60633.1"/>
    </source>
</evidence>
<name>F1Z421_9SPHN</name>
<dbReference type="Gene3D" id="3.30.1460.40">
    <property type="entry name" value="[NiFe]-hydrogenase assembly chaperone, HybE"/>
    <property type="match status" value="1"/>
</dbReference>
<dbReference type="HOGENOM" id="CLU_091699_1_0_5"/>
<dbReference type="EMBL" id="AEWJ01000017">
    <property type="protein sequence ID" value="EGD60633.1"/>
    <property type="molecule type" value="Genomic_DNA"/>
</dbReference>
<dbReference type="NCBIfam" id="TIGR03993">
    <property type="entry name" value="hydrog_HybE"/>
    <property type="match status" value="1"/>
</dbReference>
<dbReference type="RefSeq" id="WP_008068241.1">
    <property type="nucleotide sequence ID" value="NZ_AQWK01000017.1"/>
</dbReference>
<protein>
    <submittedName>
        <fullName evidence="2">Uncharacterized protein</fullName>
    </submittedName>
</protein>
<reference evidence="2 3" key="1">
    <citation type="journal article" date="2012" name="J. Bacteriol.">
        <title>Draft Genome Sequence of Novosphingobium nitrogenifigens Y88T.</title>
        <authorList>
            <person name="Strabala T.J."/>
            <person name="Macdonald L."/>
            <person name="Liu V."/>
            <person name="Smit A.M."/>
        </authorList>
    </citation>
    <scope>NUCLEOTIDE SEQUENCE [LARGE SCALE GENOMIC DNA]</scope>
    <source>
        <strain evidence="2 3">DSM 19370</strain>
    </source>
</reference>
<dbReference type="InterPro" id="IPR038530">
    <property type="entry name" value="NiFe-hyd_HybE_sf"/>
</dbReference>
<dbReference type="STRING" id="983920.Y88_2746"/>
<dbReference type="AlphaFoldDB" id="F1Z421"/>
<comment type="caution">
    <text evidence="2">The sequence shown here is derived from an EMBL/GenBank/DDBJ whole genome shotgun (WGS) entry which is preliminary data.</text>
</comment>
<dbReference type="OrthoDB" id="9808980at2"/>
<gene>
    <name evidence="2" type="ORF">Y88_2746</name>
</gene>
<dbReference type="eggNOG" id="COG1773">
    <property type="taxonomic scope" value="Bacteria"/>
</dbReference>
<dbReference type="Pfam" id="PF11939">
    <property type="entry name" value="NiFe-hyd_HybE"/>
    <property type="match status" value="1"/>
</dbReference>
<dbReference type="Proteomes" id="UP000004728">
    <property type="component" value="Unassembled WGS sequence"/>
</dbReference>
<dbReference type="InterPro" id="IPR023994">
    <property type="entry name" value="NiFe-hyd_HybE"/>
</dbReference>
<organism evidence="2 3">
    <name type="scientific">Novosphingobium nitrogenifigens DSM 19370</name>
    <dbReference type="NCBI Taxonomy" id="983920"/>
    <lineage>
        <taxon>Bacteria</taxon>
        <taxon>Pseudomonadati</taxon>
        <taxon>Pseudomonadota</taxon>
        <taxon>Alphaproteobacteria</taxon>
        <taxon>Sphingomonadales</taxon>
        <taxon>Sphingomonadaceae</taxon>
        <taxon>Novosphingobium</taxon>
    </lineage>
</organism>
<accession>F1Z421</accession>
<sequence length="168" mass="17761">MTQEPDPALAARVEATFAMIASTRMAGVPVMNPALGVAMRGMCRHGGHDMGVLVTPWFMNLMAFPVEAGSPGRVGEKASLALPSGAYEAIRGHEDELGSYWAVSLFSPMEQFADMDAALATADAAMAELMTAPEPESAPEKVEPQPKAQPAMSRRGLFRLARAAEDAA</sequence>